<dbReference type="Pfam" id="PF08326">
    <property type="entry name" value="ACC_central"/>
    <property type="match status" value="1"/>
</dbReference>
<dbReference type="Gene3D" id="3.90.226.10">
    <property type="entry name" value="2-enoyl-CoA Hydratase, Chain A, domain 1"/>
    <property type="match status" value="2"/>
</dbReference>
<evidence type="ECO:0000256" key="15">
    <source>
        <dbReference type="SAM" id="MobiDB-lite"/>
    </source>
</evidence>
<dbReference type="PROSITE" id="PS00866">
    <property type="entry name" value="CPSASE_1"/>
    <property type="match status" value="1"/>
</dbReference>
<evidence type="ECO:0000313" key="22">
    <source>
        <dbReference type="Proteomes" id="UP000076871"/>
    </source>
</evidence>
<dbReference type="GeneID" id="63825753"/>
<comment type="catalytic activity">
    <reaction evidence="12">
        <text>hydrogencarbonate + acetyl-CoA + ATP = malonyl-CoA + ADP + phosphate + H(+)</text>
        <dbReference type="Rhea" id="RHEA:11308"/>
        <dbReference type="ChEBI" id="CHEBI:15378"/>
        <dbReference type="ChEBI" id="CHEBI:17544"/>
        <dbReference type="ChEBI" id="CHEBI:30616"/>
        <dbReference type="ChEBI" id="CHEBI:43474"/>
        <dbReference type="ChEBI" id="CHEBI:57288"/>
        <dbReference type="ChEBI" id="CHEBI:57384"/>
        <dbReference type="ChEBI" id="CHEBI:456216"/>
        <dbReference type="EC" id="6.4.1.2"/>
    </reaction>
</comment>
<dbReference type="Pfam" id="PF00364">
    <property type="entry name" value="Biotin_lipoyl"/>
    <property type="match status" value="1"/>
</dbReference>
<evidence type="ECO:0000259" key="17">
    <source>
        <dbReference type="PROSITE" id="PS50975"/>
    </source>
</evidence>
<evidence type="ECO:0000259" key="20">
    <source>
        <dbReference type="PROSITE" id="PS50989"/>
    </source>
</evidence>
<feature type="domain" description="Lipoyl-binding" evidence="16">
    <location>
        <begin position="671"/>
        <end position="745"/>
    </location>
</feature>
<evidence type="ECO:0000256" key="12">
    <source>
        <dbReference type="ARBA" id="ARBA00048065"/>
    </source>
</evidence>
<dbReference type="Pfam" id="PF01039">
    <property type="entry name" value="Carboxyl_trans"/>
    <property type="match status" value="1"/>
</dbReference>
<keyword evidence="11" id="KW-0511">Multifunctional enzyme</keyword>
<dbReference type="GO" id="GO:2001295">
    <property type="term" value="P:malonyl-CoA biosynthetic process"/>
    <property type="evidence" value="ECO:0007669"/>
    <property type="project" value="UniProtKB-UniPathway"/>
</dbReference>
<dbReference type="InterPro" id="IPR016185">
    <property type="entry name" value="PreATP-grasp_dom_sf"/>
</dbReference>
<dbReference type="PANTHER" id="PTHR45728">
    <property type="entry name" value="ACETYL-COA CARBOXYLASE, ISOFORM A"/>
    <property type="match status" value="1"/>
</dbReference>
<dbReference type="UniPathway" id="UPA00655">
    <property type="reaction ID" value="UER00711"/>
</dbReference>
<dbReference type="InterPro" id="IPR011763">
    <property type="entry name" value="COA_CT_C"/>
</dbReference>
<name>A0A165EPE4_9APHY</name>
<dbReference type="SUPFAM" id="SSF56059">
    <property type="entry name" value="Glutathione synthetase ATP-binding domain-like"/>
    <property type="match status" value="1"/>
</dbReference>
<dbReference type="InterPro" id="IPR013815">
    <property type="entry name" value="ATP_grasp_subdomain_1"/>
</dbReference>
<dbReference type="Gene3D" id="2.40.50.100">
    <property type="match status" value="1"/>
</dbReference>
<dbReference type="PROSITE" id="PS50975">
    <property type="entry name" value="ATP_GRASP"/>
    <property type="match status" value="1"/>
</dbReference>
<evidence type="ECO:0000313" key="21">
    <source>
        <dbReference type="EMBL" id="KZT07489.1"/>
    </source>
</evidence>
<dbReference type="PROSITE" id="PS50979">
    <property type="entry name" value="BC"/>
    <property type="match status" value="1"/>
</dbReference>
<feature type="domain" description="CoA carboxyltransferase C-terminal" evidence="20">
    <location>
        <begin position="1812"/>
        <end position="2126"/>
    </location>
</feature>
<protein>
    <submittedName>
        <fullName evidence="21">Acetyl CoA carboxylase</fullName>
    </submittedName>
</protein>
<dbReference type="InterPro" id="IPR001882">
    <property type="entry name" value="Biotin_BS"/>
</dbReference>
<dbReference type="InterPro" id="IPR011762">
    <property type="entry name" value="COA_CT_N"/>
</dbReference>
<keyword evidence="7 14" id="KW-0067">ATP-binding</keyword>
<dbReference type="Gene3D" id="3.30.470.20">
    <property type="entry name" value="ATP-grasp fold, B domain"/>
    <property type="match status" value="1"/>
</dbReference>
<dbReference type="OrthoDB" id="14612at2759"/>
<dbReference type="InterPro" id="IPR005482">
    <property type="entry name" value="Biotin_COase_C"/>
</dbReference>
<dbReference type="Proteomes" id="UP000076871">
    <property type="component" value="Unassembled WGS sequence"/>
</dbReference>
<gene>
    <name evidence="21" type="ORF">LAESUDRAFT_724944</name>
</gene>
<sequence length="2233" mass="247999">MEKYDHSRAAQFIGGNTLDKAPSGPVADFVKSHGGHTVITKVLIANNGIAAVKEIRSIRQWSYETFGTERAVEFTVMATPEDLKVNAEYIRMADRYVEVPGGSNNNNYANVDLIVDVAERAGVHAVWAGWGHASENPRLPESLAANKIVFIGPPGSAMRSLGDKISSTIVAQSAEVPTMAWSGTGISETAMSEQGFVTVADDVYKRACVTTVEEGMVRAEEIGYPVMIKASEGGGGKGIRKVEAPEQFKNAFSAVAGEIPGSPIFIMKLAGQARHLEVQLLADQYGNAISLFGRDCSVQRRHQKIIEEAPVTIAKQDIFEEMERAAVRLAKLVGYVSAGTVEYLYSHAEDVFYFLELNPRLQVEHPTTEMVSGVNLPAAQLQVAMGIPLHRIRHIRQLYGVAPNGMSEIDFEMVDPEASKLQRKPRPKGHVVAVRITAENPDAGFKPSSGSLQELNFRSSTNVWGYFSVGTAGGLHEFADSQFGHIFAYGEDRGESRKNMVVALKELSIRGDFRTTVEYLIKLLELQAFEENTITTGWLDSLISDKLTAERPDATLAVICGAVTKAHLASEASWAEYKRILDKGQAPSRDVLKTVFTIDFIYDNVRYSFTATRSSLTTWTLYLNGGRTLVGSRPLADGGLLVLLDGKSHSVYWREEVGALRLMIDSKTCSIEQENDPTQLRSPSPGKLVRYLVESGDHINAGEAYAEIEVMKMYMPLTASEDGIVQFVKQPGVSLDPGAIIGILTLDDPARVKHAKPFEGLLPAMGPPNVIGNKPHQRLRHYLNILNDILDGFDNQAIMASTFKDLISVLENPDLPFSEVSAILSALSGRISSKLEDSIRAAIETARGKGDATEFPAVRIKKLMEHFMEDNIRAQDRPMFRTQLSALFDVVERYSNGLRGHEVNTIAELLARYEETEKLFGGSIEARVLALREQYKDDLEKVAQLVLSHMMAQRKGRLVTLILDHVKNSGSTVSNPDSKLYQVLQGLASLEARSSTQVALKAREVLISCQMPSYEERKGQMQGILKASVTNSFYGEQGNDVRQPSADVLRELIDSRYTVYDVLPTFFNFHEQWVTFAALEVYVRRAYRAYSLLSIDYEEGDGLDDGDAPHIVTWRFNLPQSHSPPTTPSLANVARRQASVSDLTYMINKHQKQPLRTGAIASFPNFAALTRGFDKVASTLPPFDVQEYRERYGANNQPPNVLNMALRIFKETDDLSDSAWYEKAHELVNQRSRVLAQRGVRRISILICRPGLYPQYFTLRNMGSSWEEEQAIRNVEPALAYQLELSRLSNYNLTPCFTESKQLHIYHAVARENQLDSRFFIRALVRPGRVRGDMNTAKYLISETDRLVTNILDTLEVVSAQHRNADVNHIFMNFIYNLPVTYEDVLEAIAGFIERHGKRLWRLHVTGSEIRIVLEDNEGNVMPIRCIVENVSGFIVNYHGYQEITTDKGTTILKSIGEKGPLHLQPVHQPYPTKESLQPKRYQAHLIGTTYVYDFPDLFSKALSNVWAKARTLNNSCPLPKKVLESRELILDENDQLQEVDRAPGNNTCGMVGWVFTLRTPECPDGRRAVVIANDITYKIGSFGPEEDQFFYLVSQYAREQGLPRIYLSANSGARIGLAEEVMSLFSCAWNDPAHPEKGVDYLYLTHENFLKLQEKAASSARTVEVEHGGELRHKIVDIIGLQDGLGVECLKGSGLIAGETSRAYDDIFTITLVTARSVGIGAYLVRLGERAVQVEGQPIILTGAPALNKVLGREVYTSNLQLGGTQIMYKNGVSHLTASSDLEGATHILEWLSYVPEVKGAPLPIVESADPWDRDIGYSPPKGPYDPRWFIEGKTDETTSEWMPGFFDKGSFQETLSGWAQTVVVGRARLGGIPMGVIAVETRTVERLVPADPANPTSFEQRIMEAGQVWYPNSAYKTAQAIFDFNREGLPLIIFANWRGFSGGQQDMYDEILKQGSKIVDGLSSYKQPVFVYIVPNGELRGGAWVVLDPSINSQQMEMYADVDSRAGVLEPEGIVEIKMRRDKILKLMERLDSTYATLKKDSTDSSKNADERAAAMDALAQRETLLQPTYKQIALLYADLHDRVGRMEAKGCAKSMVWKDARRRFYWSVRAKIAWSAAMAELAEASPDSSTEYRTTLLERLASVDSSTERRAVAEVLEALDLTAAVAQLKADHLMRSMLALAHEDRKATLDGLIRLVDNLTDDEKATLTGALQNSGRSPGPPSYSNVSGTA</sequence>
<dbReference type="Pfam" id="PF00289">
    <property type="entry name" value="Biotin_carb_N"/>
    <property type="match status" value="1"/>
</dbReference>
<dbReference type="Gene3D" id="2.40.460.10">
    <property type="entry name" value="Biotin dependent carboxylase carboxyltransferase"/>
    <property type="match status" value="1"/>
</dbReference>
<dbReference type="EMBL" id="KV427619">
    <property type="protein sequence ID" value="KZT07489.1"/>
    <property type="molecule type" value="Genomic_DNA"/>
</dbReference>
<dbReference type="InterPro" id="IPR049076">
    <property type="entry name" value="ACCA"/>
</dbReference>
<evidence type="ECO:0000256" key="11">
    <source>
        <dbReference type="ARBA" id="ARBA00023268"/>
    </source>
</evidence>
<keyword evidence="6" id="KW-0276">Fatty acid metabolism</keyword>
<evidence type="ECO:0000256" key="3">
    <source>
        <dbReference type="ARBA" id="ARBA00022516"/>
    </source>
</evidence>
<evidence type="ECO:0000256" key="1">
    <source>
        <dbReference type="ARBA" id="ARBA00001953"/>
    </source>
</evidence>
<dbReference type="PROSITE" id="PS00867">
    <property type="entry name" value="CPSASE_2"/>
    <property type="match status" value="1"/>
</dbReference>
<evidence type="ECO:0000259" key="16">
    <source>
        <dbReference type="PROSITE" id="PS50968"/>
    </source>
</evidence>
<organism evidence="21 22">
    <name type="scientific">Laetiporus sulphureus 93-53</name>
    <dbReference type="NCBI Taxonomy" id="1314785"/>
    <lineage>
        <taxon>Eukaryota</taxon>
        <taxon>Fungi</taxon>
        <taxon>Dikarya</taxon>
        <taxon>Basidiomycota</taxon>
        <taxon>Agaricomycotina</taxon>
        <taxon>Agaricomycetes</taxon>
        <taxon>Polyporales</taxon>
        <taxon>Laetiporus</taxon>
    </lineage>
</organism>
<evidence type="ECO:0000256" key="5">
    <source>
        <dbReference type="ARBA" id="ARBA00022741"/>
    </source>
</evidence>
<keyword evidence="9" id="KW-0275">Fatty acid biosynthesis</keyword>
<evidence type="ECO:0000256" key="6">
    <source>
        <dbReference type="ARBA" id="ARBA00022832"/>
    </source>
</evidence>
<dbReference type="SUPFAM" id="SSF51230">
    <property type="entry name" value="Single hybrid motif"/>
    <property type="match status" value="1"/>
</dbReference>
<evidence type="ECO:0000256" key="4">
    <source>
        <dbReference type="ARBA" id="ARBA00022598"/>
    </source>
</evidence>
<dbReference type="Gene3D" id="3.40.50.20">
    <property type="match status" value="1"/>
</dbReference>
<dbReference type="PROSITE" id="PS50989">
    <property type="entry name" value="COA_CT_CTER"/>
    <property type="match status" value="1"/>
</dbReference>
<keyword evidence="4" id="KW-0436">Ligase</keyword>
<dbReference type="InterPro" id="IPR011761">
    <property type="entry name" value="ATP-grasp"/>
</dbReference>
<feature type="domain" description="ATP-grasp" evidence="17">
    <location>
        <begin position="193"/>
        <end position="385"/>
    </location>
</feature>
<evidence type="ECO:0000256" key="10">
    <source>
        <dbReference type="ARBA" id="ARBA00023267"/>
    </source>
</evidence>
<dbReference type="GO" id="GO:0046872">
    <property type="term" value="F:metal ion binding"/>
    <property type="evidence" value="ECO:0007669"/>
    <property type="project" value="InterPro"/>
</dbReference>
<dbReference type="InterPro" id="IPR000089">
    <property type="entry name" value="Biotin_lipoyl"/>
</dbReference>
<dbReference type="Gene3D" id="3.90.1770.10">
    <property type="entry name" value="PreATP-grasp domain"/>
    <property type="match status" value="1"/>
</dbReference>
<dbReference type="GO" id="GO:0003989">
    <property type="term" value="F:acetyl-CoA carboxylase activity"/>
    <property type="evidence" value="ECO:0007669"/>
    <property type="project" value="UniProtKB-EC"/>
</dbReference>
<dbReference type="SUPFAM" id="SSF52096">
    <property type="entry name" value="ClpP/crotonase"/>
    <property type="match status" value="2"/>
</dbReference>
<dbReference type="InterPro" id="IPR005479">
    <property type="entry name" value="CPAse_ATP-bd"/>
</dbReference>
<dbReference type="CDD" id="cd06850">
    <property type="entry name" value="biotinyl_domain"/>
    <property type="match status" value="1"/>
</dbReference>
<dbReference type="GO" id="GO:0005524">
    <property type="term" value="F:ATP binding"/>
    <property type="evidence" value="ECO:0007669"/>
    <property type="project" value="UniProtKB-UniRule"/>
</dbReference>
<keyword evidence="8" id="KW-0443">Lipid metabolism</keyword>
<evidence type="ECO:0000259" key="19">
    <source>
        <dbReference type="PROSITE" id="PS50980"/>
    </source>
</evidence>
<feature type="domain" description="Biotin carboxylation" evidence="18">
    <location>
        <begin position="38"/>
        <end position="544"/>
    </location>
</feature>
<dbReference type="InterPro" id="IPR013537">
    <property type="entry name" value="AcCoA_COase_cen"/>
</dbReference>
<dbReference type="Pfam" id="PF21385">
    <property type="entry name" value="ACCA_BT"/>
    <property type="match status" value="1"/>
</dbReference>
<dbReference type="InterPro" id="IPR011053">
    <property type="entry name" value="Single_hybrid_motif"/>
</dbReference>
<dbReference type="SMART" id="SM00878">
    <property type="entry name" value="Biotin_carb_C"/>
    <property type="match status" value="1"/>
</dbReference>
<dbReference type="InterPro" id="IPR034733">
    <property type="entry name" value="AcCoA_carboxyl_beta"/>
</dbReference>
<dbReference type="SUPFAM" id="SSF51246">
    <property type="entry name" value="Rudiment single hybrid motif"/>
    <property type="match status" value="1"/>
</dbReference>
<dbReference type="FunFam" id="3.40.50.20:FF:000005">
    <property type="entry name" value="acetyl-CoA carboxylase isoform X2"/>
    <property type="match status" value="1"/>
</dbReference>
<dbReference type="InterPro" id="IPR049074">
    <property type="entry name" value="ACCA_BT"/>
</dbReference>
<dbReference type="InterPro" id="IPR029045">
    <property type="entry name" value="ClpP/crotonase-like_dom_sf"/>
</dbReference>
<comment type="catalytic activity">
    <reaction evidence="13">
        <text>N(6)-biotinyl-L-lysyl-[protein] + hydrogencarbonate + ATP = N(6)-carboxybiotinyl-L-lysyl-[protein] + ADP + phosphate + H(+)</text>
        <dbReference type="Rhea" id="RHEA:13501"/>
        <dbReference type="Rhea" id="RHEA-COMP:10505"/>
        <dbReference type="Rhea" id="RHEA-COMP:10506"/>
        <dbReference type="ChEBI" id="CHEBI:15378"/>
        <dbReference type="ChEBI" id="CHEBI:17544"/>
        <dbReference type="ChEBI" id="CHEBI:30616"/>
        <dbReference type="ChEBI" id="CHEBI:43474"/>
        <dbReference type="ChEBI" id="CHEBI:83144"/>
        <dbReference type="ChEBI" id="CHEBI:83145"/>
        <dbReference type="ChEBI" id="CHEBI:456216"/>
        <dbReference type="EC" id="6.3.4.14"/>
    </reaction>
</comment>
<comment type="pathway">
    <text evidence="2">Lipid metabolism; malonyl-CoA biosynthesis; malonyl-CoA from acetyl-CoA: step 1/1.</text>
</comment>
<keyword evidence="5 14" id="KW-0547">Nucleotide-binding</keyword>
<dbReference type="InterPro" id="IPR011054">
    <property type="entry name" value="Rudment_hybrid_motif"/>
</dbReference>
<dbReference type="FunCoup" id="A0A165EPE4">
    <property type="interactions" value="251"/>
</dbReference>
<evidence type="ECO:0000256" key="13">
    <source>
        <dbReference type="ARBA" id="ARBA00048600"/>
    </source>
</evidence>
<dbReference type="Pfam" id="PF02785">
    <property type="entry name" value="Biotin_carb_C"/>
    <property type="match status" value="1"/>
</dbReference>
<dbReference type="FunFam" id="3.90.226.10:FF:000010">
    <property type="entry name" value="acetyl-CoA carboxylase isoform X2"/>
    <property type="match status" value="1"/>
</dbReference>
<evidence type="ECO:0000256" key="8">
    <source>
        <dbReference type="ARBA" id="ARBA00023098"/>
    </source>
</evidence>
<dbReference type="GO" id="GO:0005739">
    <property type="term" value="C:mitochondrion"/>
    <property type="evidence" value="ECO:0007669"/>
    <property type="project" value="TreeGrafter"/>
</dbReference>
<dbReference type="GO" id="GO:0004075">
    <property type="term" value="F:biotin carboxylase activity"/>
    <property type="evidence" value="ECO:0007669"/>
    <property type="project" value="UniProtKB-EC"/>
</dbReference>
<dbReference type="PROSITE" id="PS50968">
    <property type="entry name" value="BIOTINYL_LIPOYL"/>
    <property type="match status" value="1"/>
</dbReference>
<evidence type="ECO:0000256" key="9">
    <source>
        <dbReference type="ARBA" id="ARBA00023160"/>
    </source>
</evidence>
<dbReference type="SMR" id="A0A165EPE4"/>
<keyword evidence="10" id="KW-0092">Biotin</keyword>
<reference evidence="21 22" key="1">
    <citation type="journal article" date="2016" name="Mol. Biol. Evol.">
        <title>Comparative Genomics of Early-Diverging Mushroom-Forming Fungi Provides Insights into the Origins of Lignocellulose Decay Capabilities.</title>
        <authorList>
            <person name="Nagy L.G."/>
            <person name="Riley R."/>
            <person name="Tritt A."/>
            <person name="Adam C."/>
            <person name="Daum C."/>
            <person name="Floudas D."/>
            <person name="Sun H."/>
            <person name="Yadav J.S."/>
            <person name="Pangilinan J."/>
            <person name="Larsson K.H."/>
            <person name="Matsuura K."/>
            <person name="Barry K."/>
            <person name="Labutti K."/>
            <person name="Kuo R."/>
            <person name="Ohm R.A."/>
            <person name="Bhattacharya S.S."/>
            <person name="Shirouzu T."/>
            <person name="Yoshinaga Y."/>
            <person name="Martin F.M."/>
            <person name="Grigoriev I.V."/>
            <person name="Hibbett D.S."/>
        </authorList>
    </citation>
    <scope>NUCLEOTIDE SEQUENCE [LARGE SCALE GENOMIC DNA]</scope>
    <source>
        <strain evidence="21 22">93-53</strain>
    </source>
</reference>
<proteinExistence type="predicted"/>
<dbReference type="InParanoid" id="A0A165EPE4"/>
<dbReference type="InterPro" id="IPR005481">
    <property type="entry name" value="BC-like_N"/>
</dbReference>
<evidence type="ECO:0000259" key="18">
    <source>
        <dbReference type="PROSITE" id="PS50979"/>
    </source>
</evidence>
<dbReference type="PROSITE" id="PS50980">
    <property type="entry name" value="COA_CT_NTER"/>
    <property type="match status" value="1"/>
</dbReference>
<dbReference type="FunFam" id="3.30.1490.20:FF:000003">
    <property type="entry name" value="acetyl-CoA carboxylase isoform X1"/>
    <property type="match status" value="1"/>
</dbReference>
<dbReference type="GO" id="GO:0006633">
    <property type="term" value="P:fatty acid biosynthetic process"/>
    <property type="evidence" value="ECO:0007669"/>
    <property type="project" value="UniProtKB-KW"/>
</dbReference>
<dbReference type="Gene3D" id="3.30.1490.20">
    <property type="entry name" value="ATP-grasp fold, A domain"/>
    <property type="match status" value="1"/>
</dbReference>
<dbReference type="PROSITE" id="PS00188">
    <property type="entry name" value="BIOTIN"/>
    <property type="match status" value="1"/>
</dbReference>
<dbReference type="FunFam" id="3.30.470.20:FF:000005">
    <property type="entry name" value="Acetyl-CoA carboxylase 1"/>
    <property type="match status" value="1"/>
</dbReference>
<dbReference type="InterPro" id="IPR011764">
    <property type="entry name" value="Biotin_carboxylation_dom"/>
</dbReference>
<dbReference type="FunFam" id="2.40.50.100:FF:000005">
    <property type="entry name" value="Acetyl-CoA carboxylase 1"/>
    <property type="match status" value="1"/>
</dbReference>
<comment type="cofactor">
    <cofactor evidence="1">
        <name>biotin</name>
        <dbReference type="ChEBI" id="CHEBI:57586"/>
    </cofactor>
</comment>
<dbReference type="PANTHER" id="PTHR45728:SF3">
    <property type="entry name" value="ACETYL-COA CARBOXYLASE"/>
    <property type="match status" value="1"/>
</dbReference>
<feature type="compositionally biased region" description="Polar residues" evidence="15">
    <location>
        <begin position="2212"/>
        <end position="2233"/>
    </location>
</feature>
<evidence type="ECO:0000256" key="14">
    <source>
        <dbReference type="PROSITE-ProRule" id="PRU00409"/>
    </source>
</evidence>
<keyword evidence="3" id="KW-0444">Lipid biosynthesis</keyword>
<dbReference type="RefSeq" id="XP_040765229.1">
    <property type="nucleotide sequence ID" value="XM_040908724.1"/>
</dbReference>
<dbReference type="STRING" id="1314785.A0A165EPE4"/>
<dbReference type="SUPFAM" id="SSF52440">
    <property type="entry name" value="PreATP-grasp domain"/>
    <property type="match status" value="1"/>
</dbReference>
<evidence type="ECO:0000256" key="2">
    <source>
        <dbReference type="ARBA" id="ARBA00004956"/>
    </source>
</evidence>
<feature type="region of interest" description="Disordered" evidence="15">
    <location>
        <begin position="2211"/>
        <end position="2233"/>
    </location>
</feature>
<accession>A0A165EPE4</accession>
<feature type="domain" description="CoA carboxyltransferase N-terminal" evidence="19">
    <location>
        <begin position="1470"/>
        <end position="1808"/>
    </location>
</feature>
<evidence type="ECO:0000256" key="7">
    <source>
        <dbReference type="ARBA" id="ARBA00022840"/>
    </source>
</evidence>
<keyword evidence="22" id="KW-1185">Reference proteome</keyword>
<dbReference type="Pfam" id="PF02786">
    <property type="entry name" value="CPSase_L_D2"/>
    <property type="match status" value="1"/>
</dbReference>